<name>A0A396BS07_BACFG</name>
<comment type="caution">
    <text evidence="1">The sequence shown here is derived from an EMBL/GenBank/DDBJ whole genome shotgun (WGS) entry which is preliminary data.</text>
</comment>
<organism evidence="1 2">
    <name type="scientific">Bacteroides fragilis</name>
    <dbReference type="NCBI Taxonomy" id="817"/>
    <lineage>
        <taxon>Bacteria</taxon>
        <taxon>Pseudomonadati</taxon>
        <taxon>Bacteroidota</taxon>
        <taxon>Bacteroidia</taxon>
        <taxon>Bacteroidales</taxon>
        <taxon>Bacteroidaceae</taxon>
        <taxon>Bacteroides</taxon>
    </lineage>
</organism>
<evidence type="ECO:0000313" key="1">
    <source>
        <dbReference type="EMBL" id="RHH09334.1"/>
    </source>
</evidence>
<dbReference type="Proteomes" id="UP000266644">
    <property type="component" value="Unassembled WGS sequence"/>
</dbReference>
<dbReference type="AlphaFoldDB" id="A0A396BS07"/>
<protein>
    <submittedName>
        <fullName evidence="1">RSAM-modified peptide</fullName>
    </submittedName>
</protein>
<dbReference type="InterPro" id="IPR026408">
    <property type="entry name" value="GG_sam_targ_CFB"/>
</dbReference>
<evidence type="ECO:0000313" key="2">
    <source>
        <dbReference type="Proteomes" id="UP000266644"/>
    </source>
</evidence>
<reference evidence="1 2" key="1">
    <citation type="submission" date="2018-08" db="EMBL/GenBank/DDBJ databases">
        <title>A genome reference for cultivated species of the human gut microbiota.</title>
        <authorList>
            <person name="Zou Y."/>
            <person name="Xue W."/>
            <person name="Luo G."/>
        </authorList>
    </citation>
    <scope>NUCLEOTIDE SEQUENCE [LARGE SCALE GENOMIC DNA]</scope>
    <source>
        <strain evidence="1 2">AM18-6</strain>
    </source>
</reference>
<accession>A0A396BS07</accession>
<proteinExistence type="predicted"/>
<gene>
    <name evidence="1" type="ORF">DW228_15035</name>
</gene>
<sequence length="83" mass="9129">MKKLSKTNLGQLHKNDMADREMNQLRGGNNCGCTCTFDNNKTDSVPKSTIYEFSWTQGVVDEGSDICSWEGSSCVYGGSKVPQ</sequence>
<dbReference type="NCBIfam" id="TIGR04149">
    <property type="entry name" value="GG_sam_targ_CFB"/>
    <property type="match status" value="1"/>
</dbReference>
<dbReference type="EMBL" id="QRJE01000024">
    <property type="protein sequence ID" value="RHH09334.1"/>
    <property type="molecule type" value="Genomic_DNA"/>
</dbReference>
<dbReference type="RefSeq" id="WP_122330441.1">
    <property type="nucleotide sequence ID" value="NZ_QRJE01000024.1"/>
</dbReference>